<organism evidence="2 3">
    <name type="scientific">Piloderma croceum (strain F 1598)</name>
    <dbReference type="NCBI Taxonomy" id="765440"/>
    <lineage>
        <taxon>Eukaryota</taxon>
        <taxon>Fungi</taxon>
        <taxon>Dikarya</taxon>
        <taxon>Basidiomycota</taxon>
        <taxon>Agaricomycotina</taxon>
        <taxon>Agaricomycetes</taxon>
        <taxon>Agaricomycetidae</taxon>
        <taxon>Atheliales</taxon>
        <taxon>Atheliaceae</taxon>
        <taxon>Piloderma</taxon>
    </lineage>
</organism>
<protein>
    <recommendedName>
        <fullName evidence="1">Fungal-type protein kinase domain-containing protein</fullName>
    </recommendedName>
</protein>
<evidence type="ECO:0000259" key="1">
    <source>
        <dbReference type="Pfam" id="PF17667"/>
    </source>
</evidence>
<dbReference type="OrthoDB" id="5592585at2759"/>
<sequence>MWTAWRRKAKFTRSWKQKVFRTFGKGNDVRHHTTLTHTLRNEKWAYWSGDMVPLSQSRMSLDVVARLLTSFKPSREFVSAIADAMTAHQHAYLDAYVLHCDISAGNMLITCESKGLLTDWDLSIKLFDPNTVKRLSSARRPDRTGTWQFMSATLLQDNKNVMSSRMTEIHAFMF</sequence>
<dbReference type="InParanoid" id="A0A0C3FBJ4"/>
<dbReference type="Gene3D" id="1.10.510.10">
    <property type="entry name" value="Transferase(Phosphotransferase) domain 1"/>
    <property type="match status" value="1"/>
</dbReference>
<dbReference type="InterPro" id="IPR040976">
    <property type="entry name" value="Pkinase_fungal"/>
</dbReference>
<keyword evidence="3" id="KW-1185">Reference proteome</keyword>
<evidence type="ECO:0000313" key="3">
    <source>
        <dbReference type="Proteomes" id="UP000054166"/>
    </source>
</evidence>
<dbReference type="SUPFAM" id="SSF56112">
    <property type="entry name" value="Protein kinase-like (PK-like)"/>
    <property type="match status" value="1"/>
</dbReference>
<dbReference type="EMBL" id="KN833027">
    <property type="protein sequence ID" value="KIM77224.1"/>
    <property type="molecule type" value="Genomic_DNA"/>
</dbReference>
<dbReference type="AlphaFoldDB" id="A0A0C3FBJ4"/>
<gene>
    <name evidence="2" type="ORF">PILCRDRAFT_625277</name>
</gene>
<dbReference type="HOGENOM" id="CLU_138921_0_0_1"/>
<accession>A0A0C3FBJ4</accession>
<proteinExistence type="predicted"/>
<dbReference type="Proteomes" id="UP000054166">
    <property type="component" value="Unassembled WGS sequence"/>
</dbReference>
<feature type="domain" description="Fungal-type protein kinase" evidence="1">
    <location>
        <begin position="43"/>
        <end position="159"/>
    </location>
</feature>
<dbReference type="Pfam" id="PF17667">
    <property type="entry name" value="Pkinase_fungal"/>
    <property type="match status" value="1"/>
</dbReference>
<dbReference type="InterPro" id="IPR011009">
    <property type="entry name" value="Kinase-like_dom_sf"/>
</dbReference>
<evidence type="ECO:0000313" key="2">
    <source>
        <dbReference type="EMBL" id="KIM77224.1"/>
    </source>
</evidence>
<name>A0A0C3FBJ4_PILCF</name>
<reference evidence="2 3" key="1">
    <citation type="submission" date="2014-04" db="EMBL/GenBank/DDBJ databases">
        <authorList>
            <consortium name="DOE Joint Genome Institute"/>
            <person name="Kuo A."/>
            <person name="Tarkka M."/>
            <person name="Buscot F."/>
            <person name="Kohler A."/>
            <person name="Nagy L.G."/>
            <person name="Floudas D."/>
            <person name="Copeland A."/>
            <person name="Barry K.W."/>
            <person name="Cichocki N."/>
            <person name="Veneault-Fourrey C."/>
            <person name="LaButti K."/>
            <person name="Lindquist E.A."/>
            <person name="Lipzen A."/>
            <person name="Lundell T."/>
            <person name="Morin E."/>
            <person name="Murat C."/>
            <person name="Sun H."/>
            <person name="Tunlid A."/>
            <person name="Henrissat B."/>
            <person name="Grigoriev I.V."/>
            <person name="Hibbett D.S."/>
            <person name="Martin F."/>
            <person name="Nordberg H.P."/>
            <person name="Cantor M.N."/>
            <person name="Hua S.X."/>
        </authorList>
    </citation>
    <scope>NUCLEOTIDE SEQUENCE [LARGE SCALE GENOMIC DNA]</scope>
    <source>
        <strain evidence="2 3">F 1598</strain>
    </source>
</reference>
<reference evidence="3" key="2">
    <citation type="submission" date="2015-01" db="EMBL/GenBank/DDBJ databases">
        <title>Evolutionary Origins and Diversification of the Mycorrhizal Mutualists.</title>
        <authorList>
            <consortium name="DOE Joint Genome Institute"/>
            <consortium name="Mycorrhizal Genomics Consortium"/>
            <person name="Kohler A."/>
            <person name="Kuo A."/>
            <person name="Nagy L.G."/>
            <person name="Floudas D."/>
            <person name="Copeland A."/>
            <person name="Barry K.W."/>
            <person name="Cichocki N."/>
            <person name="Veneault-Fourrey C."/>
            <person name="LaButti K."/>
            <person name="Lindquist E.A."/>
            <person name="Lipzen A."/>
            <person name="Lundell T."/>
            <person name="Morin E."/>
            <person name="Murat C."/>
            <person name="Riley R."/>
            <person name="Ohm R."/>
            <person name="Sun H."/>
            <person name="Tunlid A."/>
            <person name="Henrissat B."/>
            <person name="Grigoriev I.V."/>
            <person name="Hibbett D.S."/>
            <person name="Martin F."/>
        </authorList>
    </citation>
    <scope>NUCLEOTIDE SEQUENCE [LARGE SCALE GENOMIC DNA]</scope>
    <source>
        <strain evidence="3">F 1598</strain>
    </source>
</reference>